<dbReference type="Gene3D" id="3.40.1000.10">
    <property type="entry name" value="Mog1/PsbP, alpha/beta/alpha sandwich"/>
    <property type="match status" value="1"/>
</dbReference>
<feature type="signal peptide" evidence="1">
    <location>
        <begin position="1"/>
        <end position="21"/>
    </location>
</feature>
<name>A0A9W7E8G2_9STRA</name>
<dbReference type="GO" id="GO:0009523">
    <property type="term" value="C:photosystem II"/>
    <property type="evidence" value="ECO:0007669"/>
    <property type="project" value="InterPro"/>
</dbReference>
<keyword evidence="4" id="KW-1185">Reference proteome</keyword>
<evidence type="ECO:0000256" key="1">
    <source>
        <dbReference type="SAM" id="SignalP"/>
    </source>
</evidence>
<dbReference type="EMBL" id="BRXY01000131">
    <property type="protein sequence ID" value="GMH69288.1"/>
    <property type="molecule type" value="Genomic_DNA"/>
</dbReference>
<dbReference type="Pfam" id="PF01789">
    <property type="entry name" value="PsbP"/>
    <property type="match status" value="1"/>
</dbReference>
<sequence length="223" mass="24245">MNWTLIIFVVAVTFTFLPSSSLNIATPIARREVFTRATAASVAFITAPSFTSAAESAPGGLETYSDKDYAFSLKYPASWVATRQELADRRVLELFVDPSASDTSVFVAYTPVRDDYTSLSSFGSLDQVAQTSILPKGTLAGSDVDSKMLSSESKNSAYYFDYVVALPDQPERHLQSIFALLPPASGSAGMTLVTITAQCLESDYPKRQGEIKSIIESYAKEKK</sequence>
<feature type="domain" description="PsbP C-terminal" evidence="2">
    <location>
        <begin position="60"/>
        <end position="218"/>
    </location>
</feature>
<protein>
    <recommendedName>
        <fullName evidence="2">PsbP C-terminal domain-containing protein</fullName>
    </recommendedName>
</protein>
<dbReference type="SUPFAM" id="SSF55724">
    <property type="entry name" value="Mog1p/PsbP-like"/>
    <property type="match status" value="1"/>
</dbReference>
<dbReference type="OrthoDB" id="2013293at2759"/>
<keyword evidence="1" id="KW-0732">Signal</keyword>
<comment type="caution">
    <text evidence="3">The sequence shown here is derived from an EMBL/GenBank/DDBJ whole genome shotgun (WGS) entry which is preliminary data.</text>
</comment>
<dbReference type="PANTHER" id="PTHR31407">
    <property type="match status" value="1"/>
</dbReference>
<dbReference type="Proteomes" id="UP001165085">
    <property type="component" value="Unassembled WGS sequence"/>
</dbReference>
<gene>
    <name evidence="3" type="ORF">TrST_g1119</name>
</gene>
<organism evidence="3 4">
    <name type="scientific">Triparma strigata</name>
    <dbReference type="NCBI Taxonomy" id="1606541"/>
    <lineage>
        <taxon>Eukaryota</taxon>
        <taxon>Sar</taxon>
        <taxon>Stramenopiles</taxon>
        <taxon>Ochrophyta</taxon>
        <taxon>Bolidophyceae</taxon>
        <taxon>Parmales</taxon>
        <taxon>Triparmaceae</taxon>
        <taxon>Triparma</taxon>
    </lineage>
</organism>
<dbReference type="PANTHER" id="PTHR31407:SF16">
    <property type="entry name" value="PSBP DOMAIN-CONTAINING PROTEIN 7, CHLOROPLASTIC"/>
    <property type="match status" value="1"/>
</dbReference>
<dbReference type="GO" id="GO:0015979">
    <property type="term" value="P:photosynthesis"/>
    <property type="evidence" value="ECO:0007669"/>
    <property type="project" value="InterPro"/>
</dbReference>
<dbReference type="GO" id="GO:0019898">
    <property type="term" value="C:extrinsic component of membrane"/>
    <property type="evidence" value="ECO:0007669"/>
    <property type="project" value="InterPro"/>
</dbReference>
<dbReference type="InterPro" id="IPR016123">
    <property type="entry name" value="Mog1/PsbP_a/b/a-sand"/>
</dbReference>
<dbReference type="GO" id="GO:0005509">
    <property type="term" value="F:calcium ion binding"/>
    <property type="evidence" value="ECO:0007669"/>
    <property type="project" value="InterPro"/>
</dbReference>
<dbReference type="InterPro" id="IPR002683">
    <property type="entry name" value="PsbP_C"/>
</dbReference>
<accession>A0A9W7E8G2</accession>
<evidence type="ECO:0000313" key="3">
    <source>
        <dbReference type="EMBL" id="GMH69288.1"/>
    </source>
</evidence>
<feature type="chain" id="PRO_5040844263" description="PsbP C-terminal domain-containing protein" evidence="1">
    <location>
        <begin position="22"/>
        <end position="223"/>
    </location>
</feature>
<reference evidence="4" key="1">
    <citation type="journal article" date="2023" name="Commun. Biol.">
        <title>Genome analysis of Parmales, the sister group of diatoms, reveals the evolutionary specialization of diatoms from phago-mixotrophs to photoautotrophs.</title>
        <authorList>
            <person name="Ban H."/>
            <person name="Sato S."/>
            <person name="Yoshikawa S."/>
            <person name="Yamada K."/>
            <person name="Nakamura Y."/>
            <person name="Ichinomiya M."/>
            <person name="Sato N."/>
            <person name="Blanc-Mathieu R."/>
            <person name="Endo H."/>
            <person name="Kuwata A."/>
            <person name="Ogata H."/>
        </authorList>
    </citation>
    <scope>NUCLEOTIDE SEQUENCE [LARGE SCALE GENOMIC DNA]</scope>
    <source>
        <strain evidence="4">NIES 3701</strain>
    </source>
</reference>
<dbReference type="AlphaFoldDB" id="A0A9W7E8G2"/>
<evidence type="ECO:0000259" key="2">
    <source>
        <dbReference type="Pfam" id="PF01789"/>
    </source>
</evidence>
<evidence type="ECO:0000313" key="4">
    <source>
        <dbReference type="Proteomes" id="UP001165085"/>
    </source>
</evidence>
<proteinExistence type="predicted"/>